<evidence type="ECO:0000313" key="6">
    <source>
        <dbReference type="Proteomes" id="UP000248021"/>
    </source>
</evidence>
<name>A0A2V3UGL0_9HYPH</name>
<dbReference type="InterPro" id="IPR013022">
    <property type="entry name" value="Xyl_isomerase-like_TIM-brl"/>
</dbReference>
<dbReference type="AlphaFoldDB" id="A0A2V3UGL0"/>
<dbReference type="Pfam" id="PF01261">
    <property type="entry name" value="AP_endonuc_2"/>
    <property type="match status" value="1"/>
</dbReference>
<feature type="domain" description="Xylose isomerase-like TIM barrel" evidence="4">
    <location>
        <begin position="21"/>
        <end position="255"/>
    </location>
</feature>
<dbReference type="InterPro" id="IPR026040">
    <property type="entry name" value="HyI-like"/>
</dbReference>
<dbReference type="PANTHER" id="PTHR43489">
    <property type="entry name" value="ISOMERASE"/>
    <property type="match status" value="1"/>
</dbReference>
<evidence type="ECO:0000313" key="5">
    <source>
        <dbReference type="EMBL" id="PXW64391.1"/>
    </source>
</evidence>
<dbReference type="Proteomes" id="UP000248021">
    <property type="component" value="Unassembled WGS sequence"/>
</dbReference>
<evidence type="ECO:0000256" key="3">
    <source>
        <dbReference type="PIRSR" id="PIRSR006241-50"/>
    </source>
</evidence>
<reference evidence="5 6" key="1">
    <citation type="submission" date="2018-05" db="EMBL/GenBank/DDBJ databases">
        <title>Genomic Encyclopedia of Type Strains, Phase IV (KMG-IV): sequencing the most valuable type-strain genomes for metagenomic binning, comparative biology and taxonomic classification.</title>
        <authorList>
            <person name="Goeker M."/>
        </authorList>
    </citation>
    <scope>NUCLEOTIDE SEQUENCE [LARGE SCALE GENOMIC DNA]</scope>
    <source>
        <strain evidence="5 6">DSM 6462</strain>
    </source>
</reference>
<protein>
    <submittedName>
        <fullName evidence="5">Hydroxypyruvate isomerase</fullName>
    </submittedName>
</protein>
<dbReference type="PIRSF" id="PIRSF006241">
    <property type="entry name" value="HyI"/>
    <property type="match status" value="1"/>
</dbReference>
<dbReference type="RefSeq" id="WP_110372480.1">
    <property type="nucleotide sequence ID" value="NZ_JAHBRY010000001.1"/>
</dbReference>
<accession>A0A2V3UGL0</accession>
<sequence length="278" mass="30733">MARFAPNFYHHYLELPVRERFAAARASGFDAIEWHFPYELAADALGVLLDDNGLAFLYAVMPVDWTRDKGLAGLPGREDECRAAAERGLAFLSRVGAGSMQVGAGVVPEGASREHCVEVFQRNLDWICDQARGTGVDIAIEGVCNARFPGWVVQTIGETAEVVRTVNRPNLKLVYDTYHLRMEEKGPLTPLLDLYWPLIGHVQIGNAPGRHEPGVGEVDLFHIIDALEAKGWTRPIGLEFDPASDTWSSLRWMERYGYPACTAPANIKAGMPARRSSV</sequence>
<dbReference type="Gene3D" id="3.20.20.150">
    <property type="entry name" value="Divalent-metal-dependent TIM barrel enzymes"/>
    <property type="match status" value="1"/>
</dbReference>
<keyword evidence="1 2" id="KW-0413">Isomerase</keyword>
<feature type="active site" description="Proton donor/acceptor" evidence="3">
    <location>
        <position position="239"/>
    </location>
</feature>
<evidence type="ECO:0000256" key="1">
    <source>
        <dbReference type="ARBA" id="ARBA00023235"/>
    </source>
</evidence>
<dbReference type="OrthoDB" id="9786584at2"/>
<dbReference type="GO" id="GO:0046487">
    <property type="term" value="P:glyoxylate metabolic process"/>
    <property type="evidence" value="ECO:0007669"/>
    <property type="project" value="TreeGrafter"/>
</dbReference>
<organism evidence="5 6">
    <name type="scientific">Chelatococcus asaccharovorans</name>
    <dbReference type="NCBI Taxonomy" id="28210"/>
    <lineage>
        <taxon>Bacteria</taxon>
        <taxon>Pseudomonadati</taxon>
        <taxon>Pseudomonadota</taxon>
        <taxon>Alphaproteobacteria</taxon>
        <taxon>Hyphomicrobiales</taxon>
        <taxon>Chelatococcaceae</taxon>
        <taxon>Chelatococcus</taxon>
    </lineage>
</organism>
<dbReference type="InterPro" id="IPR036237">
    <property type="entry name" value="Xyl_isomerase-like_sf"/>
</dbReference>
<evidence type="ECO:0000259" key="4">
    <source>
        <dbReference type="Pfam" id="PF01261"/>
    </source>
</evidence>
<proteinExistence type="inferred from homology"/>
<dbReference type="SUPFAM" id="SSF51658">
    <property type="entry name" value="Xylose isomerase-like"/>
    <property type="match status" value="1"/>
</dbReference>
<dbReference type="InterPro" id="IPR050417">
    <property type="entry name" value="Sugar_Epim/Isomerase"/>
</dbReference>
<comment type="caution">
    <text evidence="5">The sequence shown here is derived from an EMBL/GenBank/DDBJ whole genome shotgun (WGS) entry which is preliminary data.</text>
</comment>
<dbReference type="EMBL" id="QJJK01000001">
    <property type="protein sequence ID" value="PXW64391.1"/>
    <property type="molecule type" value="Genomic_DNA"/>
</dbReference>
<comment type="similarity">
    <text evidence="2">Belongs to the hyi family.</text>
</comment>
<dbReference type="PANTHER" id="PTHR43489:SF6">
    <property type="entry name" value="HYDROXYPYRUVATE ISOMERASE-RELATED"/>
    <property type="match status" value="1"/>
</dbReference>
<keyword evidence="6" id="KW-1185">Reference proteome</keyword>
<feature type="active site" description="Proton donor/acceptor" evidence="3">
    <location>
        <position position="141"/>
    </location>
</feature>
<keyword evidence="5" id="KW-0670">Pyruvate</keyword>
<evidence type="ECO:0000256" key="2">
    <source>
        <dbReference type="PIRNR" id="PIRNR006241"/>
    </source>
</evidence>
<dbReference type="GO" id="GO:0008903">
    <property type="term" value="F:hydroxypyruvate isomerase activity"/>
    <property type="evidence" value="ECO:0007669"/>
    <property type="project" value="TreeGrafter"/>
</dbReference>
<gene>
    <name evidence="5" type="ORF">C7450_101146</name>
</gene>